<keyword evidence="3" id="KW-1185">Reference proteome</keyword>
<feature type="chain" id="PRO_5024386650" evidence="1">
    <location>
        <begin position="23"/>
        <end position="225"/>
    </location>
</feature>
<gene>
    <name evidence="2" type="ORF">FEN17_02825</name>
</gene>
<evidence type="ECO:0000313" key="3">
    <source>
        <dbReference type="Proteomes" id="UP000306402"/>
    </source>
</evidence>
<comment type="caution">
    <text evidence="2">The sequence shown here is derived from an EMBL/GenBank/DDBJ whole genome shotgun (WGS) entry which is preliminary data.</text>
</comment>
<dbReference type="OrthoDB" id="946510at2"/>
<accession>A0A5R9L2C2</accession>
<dbReference type="Proteomes" id="UP000306402">
    <property type="component" value="Unassembled WGS sequence"/>
</dbReference>
<keyword evidence="1" id="KW-0732">Signal</keyword>
<evidence type="ECO:0000313" key="2">
    <source>
        <dbReference type="EMBL" id="TLV02571.1"/>
    </source>
</evidence>
<feature type="signal peptide" evidence="1">
    <location>
        <begin position="1"/>
        <end position="22"/>
    </location>
</feature>
<reference evidence="2 3" key="1">
    <citation type="submission" date="2019-05" db="EMBL/GenBank/DDBJ databases">
        <authorList>
            <person name="Qu J.-H."/>
        </authorList>
    </citation>
    <scope>NUCLEOTIDE SEQUENCE [LARGE SCALE GENOMIC DNA]</scope>
    <source>
        <strain evidence="2 3">T17</strain>
    </source>
</reference>
<organism evidence="2 3">
    <name type="scientific">Dyadobacter luticola</name>
    <dbReference type="NCBI Taxonomy" id="1979387"/>
    <lineage>
        <taxon>Bacteria</taxon>
        <taxon>Pseudomonadati</taxon>
        <taxon>Bacteroidota</taxon>
        <taxon>Cytophagia</taxon>
        <taxon>Cytophagales</taxon>
        <taxon>Spirosomataceae</taxon>
        <taxon>Dyadobacter</taxon>
    </lineage>
</organism>
<proteinExistence type="predicted"/>
<dbReference type="EMBL" id="VCEJ01000002">
    <property type="protein sequence ID" value="TLV02571.1"/>
    <property type="molecule type" value="Genomic_DNA"/>
</dbReference>
<sequence length="225" mass="23520">MKKFFSILAVFTLVAFAQISKAAPIANYYVVSGEPFKLTPTGGGALSKLIWTIDDVDIQEILGSVGNGVLTHTFSDATTDIKLHKISLKVLEIAGGCLSDVVEYNIVVLPKITVTITPDGETNFCSGTLPNVGLTATINTVSNLGTYGVTVSPFVWKNGATTLSETTGTLVAKAAGTYTAVVSYVLPTSGTFPSTASNLTNCVVLGTQQILNNLPMPSVPTITLN</sequence>
<dbReference type="AlphaFoldDB" id="A0A5R9L2C2"/>
<evidence type="ECO:0000256" key="1">
    <source>
        <dbReference type="SAM" id="SignalP"/>
    </source>
</evidence>
<protein>
    <submittedName>
        <fullName evidence="2">Uncharacterized protein</fullName>
    </submittedName>
</protein>
<dbReference type="RefSeq" id="WP_138363782.1">
    <property type="nucleotide sequence ID" value="NZ_VCEJ01000002.1"/>
</dbReference>
<name>A0A5R9L2C2_9BACT</name>